<dbReference type="Pfam" id="PF00149">
    <property type="entry name" value="Metallophos"/>
    <property type="match status" value="1"/>
</dbReference>
<dbReference type="SUPFAM" id="SSF56300">
    <property type="entry name" value="Metallo-dependent phosphatases"/>
    <property type="match status" value="1"/>
</dbReference>
<reference evidence="3 4" key="1">
    <citation type="submission" date="2019-03" db="EMBL/GenBank/DDBJ databases">
        <title>Genomic Encyclopedia of Type Strains, Phase IV (KMG-IV): sequencing the most valuable type-strain genomes for metagenomic binning, comparative biology and taxonomic classification.</title>
        <authorList>
            <person name="Goeker M."/>
        </authorList>
    </citation>
    <scope>NUCLEOTIDE SEQUENCE [LARGE SCALE GENOMIC DNA]</scope>
    <source>
        <strain evidence="3 4">DSM 19345</strain>
    </source>
</reference>
<dbReference type="PIRSF" id="PIRSF000887">
    <property type="entry name" value="Pesterase_MJ0037"/>
    <property type="match status" value="1"/>
</dbReference>
<dbReference type="Gene3D" id="3.60.21.10">
    <property type="match status" value="1"/>
</dbReference>
<feature type="domain" description="Calcineurin-like phosphoesterase" evidence="2">
    <location>
        <begin position="40"/>
        <end position="135"/>
    </location>
</feature>
<organism evidence="3 4">
    <name type="scientific">Tepidamorphus gemmatus</name>
    <dbReference type="NCBI Taxonomy" id="747076"/>
    <lineage>
        <taxon>Bacteria</taxon>
        <taxon>Pseudomonadati</taxon>
        <taxon>Pseudomonadota</taxon>
        <taxon>Alphaproteobacteria</taxon>
        <taxon>Hyphomicrobiales</taxon>
        <taxon>Tepidamorphaceae</taxon>
        <taxon>Tepidamorphus</taxon>
    </lineage>
</organism>
<dbReference type="GO" id="GO:0016787">
    <property type="term" value="F:hydrolase activity"/>
    <property type="evidence" value="ECO:0007669"/>
    <property type="project" value="InterPro"/>
</dbReference>
<dbReference type="PANTHER" id="PTHR39323">
    <property type="entry name" value="BLR1149 PROTEIN"/>
    <property type="match status" value="1"/>
</dbReference>
<protein>
    <submittedName>
        <fullName evidence="3">Putative phosphoesterase</fullName>
    </submittedName>
</protein>
<feature type="transmembrane region" description="Helical" evidence="1">
    <location>
        <begin position="209"/>
        <end position="232"/>
    </location>
</feature>
<keyword evidence="1" id="KW-0812">Transmembrane</keyword>
<dbReference type="InterPro" id="IPR024173">
    <property type="entry name" value="Pesterase_MJ0037-like"/>
</dbReference>
<keyword evidence="1" id="KW-0472">Membrane</keyword>
<proteinExistence type="predicted"/>
<dbReference type="AlphaFoldDB" id="A0A4R3M9R6"/>
<name>A0A4R3M9R6_9HYPH</name>
<dbReference type="Proteomes" id="UP000295678">
    <property type="component" value="Unassembled WGS sequence"/>
</dbReference>
<comment type="caution">
    <text evidence="3">The sequence shown here is derived from an EMBL/GenBank/DDBJ whole genome shotgun (WGS) entry which is preliminary data.</text>
</comment>
<keyword evidence="1" id="KW-1133">Transmembrane helix</keyword>
<evidence type="ECO:0000313" key="3">
    <source>
        <dbReference type="EMBL" id="TCT09862.1"/>
    </source>
</evidence>
<gene>
    <name evidence="3" type="ORF">EDC22_10656</name>
</gene>
<dbReference type="InterPro" id="IPR026336">
    <property type="entry name" value="PdeM-like"/>
</dbReference>
<evidence type="ECO:0000259" key="2">
    <source>
        <dbReference type="Pfam" id="PF00149"/>
    </source>
</evidence>
<keyword evidence="4" id="KW-1185">Reference proteome</keyword>
<accession>A0A4R3M9R6</accession>
<dbReference type="EMBL" id="SMAK01000006">
    <property type="protein sequence ID" value="TCT09862.1"/>
    <property type="molecule type" value="Genomic_DNA"/>
</dbReference>
<sequence>MGSVAMRNAPAAGRTVPTIAVAGAEFAAEPCGALWWPQERLLAVADLHLEKGSALARRGALLPPYDTAATVSRLAATVTRLHPRTVIALGDSFHDTGAGARIDAASRAALAALQRGRTWIWVAGNHDPCPPDGIPGDWYAELAVGPVVFRHEPDPAAPAGEIAGHLHPVAKVSLKGRGIRRRCFAGDGRRLVMPAFGAYAGGLNVLDPAFAGLFAAASLCAWMLGASAVYPLPRRRLLPD</sequence>
<dbReference type="NCBIfam" id="TIGR04123">
    <property type="entry name" value="P_estr_lig_assc"/>
    <property type="match status" value="1"/>
</dbReference>
<dbReference type="PANTHER" id="PTHR39323:SF1">
    <property type="entry name" value="BLR1149 PROTEIN"/>
    <property type="match status" value="1"/>
</dbReference>
<evidence type="ECO:0000256" key="1">
    <source>
        <dbReference type="SAM" id="Phobius"/>
    </source>
</evidence>
<evidence type="ECO:0000313" key="4">
    <source>
        <dbReference type="Proteomes" id="UP000295678"/>
    </source>
</evidence>
<dbReference type="InterPro" id="IPR029052">
    <property type="entry name" value="Metallo-depent_PP-like"/>
</dbReference>
<dbReference type="InterPro" id="IPR004843">
    <property type="entry name" value="Calcineurin-like_PHP"/>
</dbReference>